<keyword evidence="4" id="KW-1185">Reference proteome</keyword>
<dbReference type="GO" id="GO:0005815">
    <property type="term" value="C:microtubule organizing center"/>
    <property type="evidence" value="ECO:0007669"/>
    <property type="project" value="TreeGrafter"/>
</dbReference>
<protein>
    <submittedName>
        <fullName evidence="3">Uncharacterized protein</fullName>
    </submittedName>
</protein>
<sequence length="290" mass="33148">MQAQAREQQAGLAQRATALDLREEKVRVGEAQLVQKQQRVAEMEKDLRRMRQQLLEAQRRVEEEVRAQVRRANADIAHQSRILQERVLAAEAQTKKAEERQRQSHNEYLQLYESFNRFRTEQLTASAEGPAGRVLLDSQAQVQQLRTQHMEELRLAVERVEQRCGAQLAELSARCRELEDQNRRLTAALARRREQLEQYRHRDGDGKRARPAAATAAAPAPRQQLPLPITELSDELGRLRRERVLLVEGSAGALSAADDVVLRLDRRIKEMESQLGDYVNRALSGTAVML</sequence>
<comment type="caution">
    <text evidence="3">The sequence shown here is derived from an EMBL/GenBank/DDBJ whole genome shotgun (WGS) entry which is preliminary data.</text>
</comment>
<name>S9VHG9_9TRYP</name>
<evidence type="ECO:0000256" key="2">
    <source>
        <dbReference type="SAM" id="MobiDB-lite"/>
    </source>
</evidence>
<dbReference type="Proteomes" id="UP000015354">
    <property type="component" value="Unassembled WGS sequence"/>
</dbReference>
<evidence type="ECO:0000256" key="1">
    <source>
        <dbReference type="SAM" id="Coils"/>
    </source>
</evidence>
<feature type="region of interest" description="Disordered" evidence="2">
    <location>
        <begin position="198"/>
        <end position="222"/>
    </location>
</feature>
<keyword evidence="1" id="KW-0175">Coiled coil</keyword>
<evidence type="ECO:0000313" key="4">
    <source>
        <dbReference type="Proteomes" id="UP000015354"/>
    </source>
</evidence>
<dbReference type="GO" id="GO:0010564">
    <property type="term" value="P:regulation of cell cycle process"/>
    <property type="evidence" value="ECO:0007669"/>
    <property type="project" value="TreeGrafter"/>
</dbReference>
<accession>S9VHG9</accession>
<organism evidence="3 4">
    <name type="scientific">Strigomonas culicis</name>
    <dbReference type="NCBI Taxonomy" id="28005"/>
    <lineage>
        <taxon>Eukaryota</taxon>
        <taxon>Discoba</taxon>
        <taxon>Euglenozoa</taxon>
        <taxon>Kinetoplastea</taxon>
        <taxon>Metakinetoplastina</taxon>
        <taxon>Trypanosomatida</taxon>
        <taxon>Trypanosomatidae</taxon>
        <taxon>Strigomonadinae</taxon>
        <taxon>Strigomonas</taxon>
    </lineage>
</organism>
<dbReference type="EMBL" id="ATMH01008201">
    <property type="protein sequence ID" value="EPY22625.1"/>
    <property type="molecule type" value="Genomic_DNA"/>
</dbReference>
<proteinExistence type="predicted"/>
<gene>
    <name evidence="3" type="ORF">STCU_08201</name>
</gene>
<evidence type="ECO:0000313" key="3">
    <source>
        <dbReference type="EMBL" id="EPY22625.1"/>
    </source>
</evidence>
<dbReference type="PANTHER" id="PTHR21574:SF0">
    <property type="entry name" value="CENTROSOMAL PROTEIN OF 120 KDA"/>
    <property type="match status" value="1"/>
</dbReference>
<dbReference type="OrthoDB" id="332250at2759"/>
<feature type="coiled-coil region" evidence="1">
    <location>
        <begin position="254"/>
        <end position="281"/>
    </location>
</feature>
<feature type="compositionally biased region" description="Low complexity" evidence="2">
    <location>
        <begin position="211"/>
        <end position="222"/>
    </location>
</feature>
<dbReference type="PANTHER" id="PTHR21574">
    <property type="entry name" value="CENTROSOMAL PROTEIN OF 120 KDA"/>
    <property type="match status" value="1"/>
</dbReference>
<feature type="compositionally biased region" description="Basic and acidic residues" evidence="2">
    <location>
        <begin position="198"/>
        <end position="208"/>
    </location>
</feature>
<dbReference type="AlphaFoldDB" id="S9VHG9"/>
<reference evidence="3 4" key="1">
    <citation type="journal article" date="2013" name="PLoS ONE">
        <title>Predicting the Proteins of Angomonas deanei, Strigomonas culicis and Their Respective Endosymbionts Reveals New Aspects of the Trypanosomatidae Family.</title>
        <authorList>
            <person name="Motta M.C."/>
            <person name="Martins A.C."/>
            <person name="de Souza S.S."/>
            <person name="Catta-Preta C.M."/>
            <person name="Silva R."/>
            <person name="Klein C.C."/>
            <person name="de Almeida L.G."/>
            <person name="de Lima Cunha O."/>
            <person name="Ciapina L.P."/>
            <person name="Brocchi M."/>
            <person name="Colabardini A.C."/>
            <person name="de Araujo Lima B."/>
            <person name="Machado C.R."/>
            <person name="de Almeida Soares C.M."/>
            <person name="Probst C.M."/>
            <person name="de Menezes C.B."/>
            <person name="Thompson C.E."/>
            <person name="Bartholomeu D.C."/>
            <person name="Gradia D.F."/>
            <person name="Pavoni D.P."/>
            <person name="Grisard E.C."/>
            <person name="Fantinatti-Garboggini F."/>
            <person name="Marchini F.K."/>
            <person name="Rodrigues-Luiz G.F."/>
            <person name="Wagner G."/>
            <person name="Goldman G.H."/>
            <person name="Fietto J.L."/>
            <person name="Elias M.C."/>
            <person name="Goldman M.H."/>
            <person name="Sagot M.F."/>
            <person name="Pereira M."/>
            <person name="Stoco P.H."/>
            <person name="de Mendonca-Neto R.P."/>
            <person name="Teixeira S.M."/>
            <person name="Maciel T.E."/>
            <person name="de Oliveira Mendes T.A."/>
            <person name="Urmenyi T.P."/>
            <person name="de Souza W."/>
            <person name="Schenkman S."/>
            <person name="de Vasconcelos A.T."/>
        </authorList>
    </citation>
    <scope>NUCLEOTIDE SEQUENCE [LARGE SCALE GENOMIC DNA]</scope>
</reference>
<dbReference type="InterPro" id="IPR039893">
    <property type="entry name" value="CEP120-like"/>
</dbReference>
<feature type="coiled-coil region" evidence="1">
    <location>
        <begin position="26"/>
        <end position="100"/>
    </location>
</feature>